<dbReference type="Ensembl" id="ENSMALT00000027887.1">
    <property type="protein sequence ID" value="ENSMALP00000027384.1"/>
    <property type="gene ID" value="ENSMALG00000018996.1"/>
</dbReference>
<dbReference type="STRING" id="43700.ENSMALP00000027384"/>
<accession>A0A3Q3K1T5</accession>
<proteinExistence type="predicted"/>
<name>A0A3Q3K1T5_MONAL</name>
<dbReference type="Proteomes" id="UP000261600">
    <property type="component" value="Unplaced"/>
</dbReference>
<organism evidence="1 2">
    <name type="scientific">Monopterus albus</name>
    <name type="common">Swamp eel</name>
    <dbReference type="NCBI Taxonomy" id="43700"/>
    <lineage>
        <taxon>Eukaryota</taxon>
        <taxon>Metazoa</taxon>
        <taxon>Chordata</taxon>
        <taxon>Craniata</taxon>
        <taxon>Vertebrata</taxon>
        <taxon>Euteleostomi</taxon>
        <taxon>Actinopterygii</taxon>
        <taxon>Neopterygii</taxon>
        <taxon>Teleostei</taxon>
        <taxon>Neoteleostei</taxon>
        <taxon>Acanthomorphata</taxon>
        <taxon>Anabantaria</taxon>
        <taxon>Synbranchiformes</taxon>
        <taxon>Synbranchidae</taxon>
        <taxon>Monopterus</taxon>
    </lineage>
</organism>
<sequence length="312" mass="34509">YKDLIHVFYSSFVFIYSVSLHPLGIVKSAQNLGTAGLKTHSRRNAQVLAVPQFSRLPNFWGWYKYFVDTHNQEGVSGVCEYELFTPESESAPAPAKVPASILTPVLPRPLKSPTGFYSYTPVLEPFLSTEQRTELLQICNPEDVECLQYHLRADPYCMLVLIQQTPTSLYHLLYPNCDPAADPLCLTNIAARAPLAAEEAPKEQHCNPLFDPGCNQLTATKMSGLTNVTLLVELSTSICADIKAPTRPFCHPFDPICGKFALPPSTEVLKPCEDGIILPDPDCNPDYNYNCCLRCAELISAREKAAKEAAVP</sequence>
<reference evidence="1" key="1">
    <citation type="submission" date="2025-08" db="UniProtKB">
        <authorList>
            <consortium name="Ensembl"/>
        </authorList>
    </citation>
    <scope>IDENTIFICATION</scope>
</reference>
<evidence type="ECO:0000313" key="1">
    <source>
        <dbReference type="Ensembl" id="ENSMALP00000027384.1"/>
    </source>
</evidence>
<reference evidence="1" key="2">
    <citation type="submission" date="2025-09" db="UniProtKB">
        <authorList>
            <consortium name="Ensembl"/>
        </authorList>
    </citation>
    <scope>IDENTIFICATION</scope>
</reference>
<dbReference type="AlphaFoldDB" id="A0A3Q3K1T5"/>
<evidence type="ECO:0000313" key="2">
    <source>
        <dbReference type="Proteomes" id="UP000261600"/>
    </source>
</evidence>
<keyword evidence="2" id="KW-1185">Reference proteome</keyword>
<protein>
    <submittedName>
        <fullName evidence="1">Uncharacterized protein</fullName>
    </submittedName>
</protein>